<keyword evidence="1" id="KW-1133">Transmembrane helix</keyword>
<keyword evidence="3" id="KW-1185">Reference proteome</keyword>
<gene>
    <name evidence="2" type="ORF">JCM9152_3416</name>
</gene>
<dbReference type="AlphaFoldDB" id="W4QIM0"/>
<feature type="transmembrane region" description="Helical" evidence="1">
    <location>
        <begin position="6"/>
        <end position="24"/>
    </location>
</feature>
<sequence>MLFSPQGVAIGSIAIFFAFLNRLYKKNFLAAFSFHHLKKTLTDMVTPSSISVLQLTGRTVIP</sequence>
<evidence type="ECO:0000256" key="1">
    <source>
        <dbReference type="SAM" id="Phobius"/>
    </source>
</evidence>
<reference evidence="2" key="1">
    <citation type="journal article" date="2014" name="Genome Announc.">
        <title>Draft Genome Sequences of Three Alkaliphilic Bacillus Strains, Bacillus wakoensis JCM 9140T, Bacillus akibai JCM 9157T, and Bacillus hemicellulosilyticus JCM 9152T.</title>
        <authorList>
            <person name="Yuki M."/>
            <person name="Oshima K."/>
            <person name="Suda W."/>
            <person name="Oshida Y."/>
            <person name="Kitamura K."/>
            <person name="Iida T."/>
            <person name="Hattori M."/>
            <person name="Ohkuma M."/>
        </authorList>
    </citation>
    <scope>NUCLEOTIDE SEQUENCE [LARGE SCALE GENOMIC DNA]</scope>
    <source>
        <strain evidence="2">JCM 9152</strain>
    </source>
</reference>
<organism evidence="2 3">
    <name type="scientific">Halalkalibacter hemicellulosilyticusJCM 9152</name>
    <dbReference type="NCBI Taxonomy" id="1236971"/>
    <lineage>
        <taxon>Bacteria</taxon>
        <taxon>Bacillati</taxon>
        <taxon>Bacillota</taxon>
        <taxon>Bacilli</taxon>
        <taxon>Bacillales</taxon>
        <taxon>Bacillaceae</taxon>
        <taxon>Halalkalibacter</taxon>
    </lineage>
</organism>
<dbReference type="Proteomes" id="UP000018895">
    <property type="component" value="Unassembled WGS sequence"/>
</dbReference>
<comment type="caution">
    <text evidence="2">The sequence shown here is derived from an EMBL/GenBank/DDBJ whole genome shotgun (WGS) entry which is preliminary data.</text>
</comment>
<evidence type="ECO:0000313" key="2">
    <source>
        <dbReference type="EMBL" id="GAE31916.1"/>
    </source>
</evidence>
<name>W4QIM0_9BACI</name>
<proteinExistence type="predicted"/>
<keyword evidence="1" id="KW-0472">Membrane</keyword>
<dbReference type="EMBL" id="BAUU01000026">
    <property type="protein sequence ID" value="GAE31916.1"/>
    <property type="molecule type" value="Genomic_DNA"/>
</dbReference>
<accession>W4QIM0</accession>
<protein>
    <submittedName>
        <fullName evidence="2">Uncharacterized protein</fullName>
    </submittedName>
</protein>
<evidence type="ECO:0000313" key="3">
    <source>
        <dbReference type="Proteomes" id="UP000018895"/>
    </source>
</evidence>
<keyword evidence="1" id="KW-0812">Transmembrane</keyword>